<dbReference type="AlphaFoldDB" id="H1SDD9"/>
<accession>H1SDD9</accession>
<dbReference type="EC" id="1.2.4.2" evidence="2"/>
<keyword evidence="2" id="KW-0560">Oxidoreductase</keyword>
<gene>
    <name evidence="2" type="primary">sucA</name>
    <name evidence="2" type="ORF">OR16_31334</name>
</gene>
<dbReference type="OrthoDB" id="9759785at2"/>
<organism evidence="2 3">
    <name type="scientific">Cupriavidus basilensis OR16</name>
    <dbReference type="NCBI Taxonomy" id="1127483"/>
    <lineage>
        <taxon>Bacteria</taxon>
        <taxon>Pseudomonadati</taxon>
        <taxon>Pseudomonadota</taxon>
        <taxon>Betaproteobacteria</taxon>
        <taxon>Burkholderiales</taxon>
        <taxon>Burkholderiaceae</taxon>
        <taxon>Cupriavidus</taxon>
    </lineage>
</organism>
<dbReference type="InterPro" id="IPR042179">
    <property type="entry name" value="KGD_C_sf"/>
</dbReference>
<dbReference type="GO" id="GO:0004591">
    <property type="term" value="F:oxoglutarate dehydrogenase (succinyl-transferring) activity"/>
    <property type="evidence" value="ECO:0007669"/>
    <property type="project" value="UniProtKB-EC"/>
</dbReference>
<dbReference type="Proteomes" id="UP000005808">
    <property type="component" value="Unassembled WGS sequence"/>
</dbReference>
<protein>
    <submittedName>
        <fullName evidence="2">2-oxoglutarate dehydrogenase E1 component</fullName>
        <ecNumber evidence="2">1.2.4.2</ecNumber>
    </submittedName>
</protein>
<name>H1SDD9_9BURK</name>
<evidence type="ECO:0000259" key="1">
    <source>
        <dbReference type="Pfam" id="PF16870"/>
    </source>
</evidence>
<dbReference type="InterPro" id="IPR031717">
    <property type="entry name" value="ODO-1/KGD_C"/>
</dbReference>
<reference evidence="2 3" key="1">
    <citation type="journal article" date="2012" name="J. Bacteriol.">
        <title>De Novo Genome Project of Cupriavidus basilensis OR16.</title>
        <authorList>
            <person name="Cserhati M."/>
            <person name="Kriszt B."/>
            <person name="Szoboszlay S."/>
            <person name="Toth A."/>
            <person name="Szabo I."/>
            <person name="Tancsics A."/>
            <person name="Nagy I."/>
            <person name="Horvath B."/>
            <person name="Nagy I."/>
            <person name="Kukolya J."/>
        </authorList>
    </citation>
    <scope>NUCLEOTIDE SEQUENCE [LARGE SCALE GENOMIC DNA]</scope>
    <source>
        <strain evidence="2 3">OR16</strain>
    </source>
</reference>
<proteinExistence type="predicted"/>
<dbReference type="EMBL" id="AHJE01000092">
    <property type="protein sequence ID" value="EHP39442.1"/>
    <property type="molecule type" value="Genomic_DNA"/>
</dbReference>
<evidence type="ECO:0000313" key="2">
    <source>
        <dbReference type="EMBL" id="EHP39442.1"/>
    </source>
</evidence>
<feature type="domain" description="2-oxoglutarate dehydrogenase E1 component/KDG C-terminal" evidence="1">
    <location>
        <begin position="2"/>
        <end position="31"/>
    </location>
</feature>
<sequence length="41" mass="4355">GYAGRPASASPAVGYYAKHNEQQKALLDAAFSKLKGFVLTK</sequence>
<comment type="caution">
    <text evidence="2">The sequence shown here is derived from an EMBL/GenBank/DDBJ whole genome shotgun (WGS) entry which is preliminary data.</text>
</comment>
<evidence type="ECO:0000313" key="3">
    <source>
        <dbReference type="Proteomes" id="UP000005808"/>
    </source>
</evidence>
<dbReference type="Gene3D" id="3.40.50.11610">
    <property type="entry name" value="Multifunctional 2-oxoglutarate metabolism enzyme, C-terminal domain"/>
    <property type="match status" value="1"/>
</dbReference>
<dbReference type="Pfam" id="PF16870">
    <property type="entry name" value="OxoGdeHyase_C"/>
    <property type="match status" value="1"/>
</dbReference>
<dbReference type="RefSeq" id="WP_006162063.1">
    <property type="nucleotide sequence ID" value="NZ_AHJE01000092.1"/>
</dbReference>
<feature type="non-terminal residue" evidence="2">
    <location>
        <position position="1"/>
    </location>
</feature>